<dbReference type="PANTHER" id="PTHR10695:SF46">
    <property type="entry name" value="BIFUNCTIONAL COENZYME A SYNTHASE-RELATED"/>
    <property type="match status" value="1"/>
</dbReference>
<evidence type="ECO:0000256" key="1">
    <source>
        <dbReference type="ARBA" id="ARBA00022741"/>
    </source>
</evidence>
<evidence type="ECO:0000313" key="5">
    <source>
        <dbReference type="Proteomes" id="UP000003163"/>
    </source>
</evidence>
<dbReference type="OrthoDB" id="247245at2759"/>
<dbReference type="FunCoup" id="J9DKE6">
    <property type="interactions" value="53"/>
</dbReference>
<dbReference type="STRING" id="1003232.J9DKE6"/>
<dbReference type="OMA" id="DVDKEYH"/>
<keyword evidence="1" id="KW-0547">Nucleotide-binding</keyword>
<gene>
    <name evidence="4" type="ORF">EDEG_02569</name>
</gene>
<dbReference type="InterPro" id="IPR027417">
    <property type="entry name" value="P-loop_NTPase"/>
</dbReference>
<keyword evidence="4" id="KW-0808">Transferase</keyword>
<keyword evidence="4" id="KW-0418">Kinase</keyword>
<dbReference type="PROSITE" id="PS51219">
    <property type="entry name" value="DPCK"/>
    <property type="match status" value="1"/>
</dbReference>
<keyword evidence="2" id="KW-0067">ATP-binding</keyword>
<dbReference type="Pfam" id="PF01121">
    <property type="entry name" value="CoaE"/>
    <property type="match status" value="1"/>
</dbReference>
<feature type="transmembrane region" description="Helical" evidence="3">
    <location>
        <begin position="184"/>
        <end position="205"/>
    </location>
</feature>
<dbReference type="SUPFAM" id="SSF52540">
    <property type="entry name" value="P-loop containing nucleoside triphosphate hydrolases"/>
    <property type="match status" value="1"/>
</dbReference>
<dbReference type="GO" id="GO:0004140">
    <property type="term" value="F:dephospho-CoA kinase activity"/>
    <property type="evidence" value="ECO:0007669"/>
    <property type="project" value="InterPro"/>
</dbReference>
<comment type="caution">
    <text evidence="4">The sequence shown here is derived from an EMBL/GenBank/DDBJ whole genome shotgun (WGS) entry which is preliminary data.</text>
</comment>
<dbReference type="HOGENOM" id="CLU_057180_3_1_1"/>
<dbReference type="Gene3D" id="3.40.50.300">
    <property type="entry name" value="P-loop containing nucleotide triphosphate hydrolases"/>
    <property type="match status" value="1"/>
</dbReference>
<dbReference type="GO" id="GO:0005524">
    <property type="term" value="F:ATP binding"/>
    <property type="evidence" value="ECO:0007669"/>
    <property type="project" value="UniProtKB-KW"/>
</dbReference>
<accession>J9DKE6</accession>
<proteinExistence type="inferred from homology"/>
<keyword evidence="5" id="KW-1185">Reference proteome</keyword>
<dbReference type="VEuPathDB" id="MicrosporidiaDB:EDEG_02569"/>
<dbReference type="NCBIfam" id="TIGR00152">
    <property type="entry name" value="dephospho-CoA kinase"/>
    <property type="match status" value="1"/>
</dbReference>
<keyword evidence="3" id="KW-0472">Membrane</keyword>
<dbReference type="CDD" id="cd02022">
    <property type="entry name" value="DPCK"/>
    <property type="match status" value="1"/>
</dbReference>
<reference evidence="5" key="2">
    <citation type="submission" date="2015-07" db="EMBL/GenBank/DDBJ databases">
        <title>Contrasting host-pathogen interactions and genome evolution in two generalist and specialist microsporidian pathogens of mosquitoes.</title>
        <authorList>
            <consortium name="The Broad Institute Genomics Platform"/>
            <consortium name="The Broad Institute Genome Sequencing Center for Infectious Disease"/>
            <person name="Cuomo C.A."/>
            <person name="Sanscrainte N.D."/>
            <person name="Goldberg J.M."/>
            <person name="Heiman D."/>
            <person name="Young S."/>
            <person name="Zeng Q."/>
            <person name="Becnel J.J."/>
            <person name="Birren B.W."/>
        </authorList>
    </citation>
    <scope>NUCLEOTIDE SEQUENCE [LARGE SCALE GENOMIC DNA]</scope>
    <source>
        <strain evidence="5">USNM 41457</strain>
    </source>
</reference>
<dbReference type="EMBL" id="AFBI03000047">
    <property type="protein sequence ID" value="EJW03050.1"/>
    <property type="molecule type" value="Genomic_DNA"/>
</dbReference>
<protein>
    <submittedName>
        <fullName evidence="4">Dephospho-CoA kinase</fullName>
    </submittedName>
</protein>
<evidence type="ECO:0000256" key="2">
    <source>
        <dbReference type="ARBA" id="ARBA00022840"/>
    </source>
</evidence>
<sequence length="207" mass="24313">MKIIGITGSVACGKSTVLNMLAQKKYAVYNCDDISRMIFEKKQDEICKELGDEILENGKVSRYKVKKIIFRDDCARKKIEKIIHPDIYRYLLWELFICFLTNRSVVFIEIQLFYELNLQKYIDSVLVYCDERTQKERIAKRDGSELVNDSLKVQFPIEEKKKMATWVIDNTKSIEETKKVIDEMVFGGTGIVTYIFLIFILFLLFKI</sequence>
<dbReference type="HAMAP" id="MF_00376">
    <property type="entry name" value="Dephospho_CoA_kinase"/>
    <property type="match status" value="1"/>
</dbReference>
<evidence type="ECO:0000313" key="4">
    <source>
        <dbReference type="EMBL" id="EJW03050.1"/>
    </source>
</evidence>
<name>J9DKE6_EDHAE</name>
<reference evidence="4 5" key="1">
    <citation type="submission" date="2011-08" db="EMBL/GenBank/DDBJ databases">
        <authorList>
            <person name="Liu Z.J."/>
            <person name="Shi F.L."/>
            <person name="Lu J.Q."/>
            <person name="Li M."/>
            <person name="Wang Z.L."/>
        </authorList>
    </citation>
    <scope>NUCLEOTIDE SEQUENCE [LARGE SCALE GENOMIC DNA]</scope>
    <source>
        <strain evidence="4 5">USNM 41457</strain>
    </source>
</reference>
<evidence type="ECO:0000256" key="3">
    <source>
        <dbReference type="SAM" id="Phobius"/>
    </source>
</evidence>
<dbReference type="InterPro" id="IPR001977">
    <property type="entry name" value="Depp_CoAkinase"/>
</dbReference>
<dbReference type="GO" id="GO:0015937">
    <property type="term" value="P:coenzyme A biosynthetic process"/>
    <property type="evidence" value="ECO:0007669"/>
    <property type="project" value="InterPro"/>
</dbReference>
<dbReference type="PANTHER" id="PTHR10695">
    <property type="entry name" value="DEPHOSPHO-COA KINASE-RELATED"/>
    <property type="match status" value="1"/>
</dbReference>
<dbReference type="AlphaFoldDB" id="J9DKE6"/>
<keyword evidence="3" id="KW-1133">Transmembrane helix</keyword>
<dbReference type="Proteomes" id="UP000003163">
    <property type="component" value="Unassembled WGS sequence"/>
</dbReference>
<keyword evidence="3" id="KW-0812">Transmembrane</keyword>
<dbReference type="InParanoid" id="J9DKE6"/>
<organism evidence="4 5">
    <name type="scientific">Edhazardia aedis (strain USNM 41457)</name>
    <name type="common">Microsporidian parasite</name>
    <dbReference type="NCBI Taxonomy" id="1003232"/>
    <lineage>
        <taxon>Eukaryota</taxon>
        <taxon>Fungi</taxon>
        <taxon>Fungi incertae sedis</taxon>
        <taxon>Microsporidia</taxon>
        <taxon>Edhazardia</taxon>
    </lineage>
</organism>